<dbReference type="OrthoDB" id="9787344at2"/>
<feature type="domain" description="HTH LytTR-type" evidence="3">
    <location>
        <begin position="133"/>
        <end position="231"/>
    </location>
</feature>
<evidence type="ECO:0000256" key="1">
    <source>
        <dbReference type="PROSITE-ProRule" id="PRU00169"/>
    </source>
</evidence>
<protein>
    <submittedName>
        <fullName evidence="4">Chemotaxis protein CheY</fullName>
    </submittedName>
</protein>
<evidence type="ECO:0000313" key="4">
    <source>
        <dbReference type="EMBL" id="KIC95601.1"/>
    </source>
</evidence>
<comment type="caution">
    <text evidence="4">The sequence shown here is derived from an EMBL/GenBank/DDBJ whole genome shotgun (WGS) entry which is preliminary data.</text>
</comment>
<dbReference type="PROSITE" id="PS50110">
    <property type="entry name" value="RESPONSE_REGULATORY"/>
    <property type="match status" value="1"/>
</dbReference>
<keyword evidence="5" id="KW-1185">Reference proteome</keyword>
<gene>
    <name evidence="4" type="ORF">OI18_04915</name>
</gene>
<dbReference type="InterPro" id="IPR001789">
    <property type="entry name" value="Sig_transdc_resp-reg_receiver"/>
</dbReference>
<dbReference type="SMART" id="SM00448">
    <property type="entry name" value="REC"/>
    <property type="match status" value="1"/>
</dbReference>
<dbReference type="AlphaFoldDB" id="A0A0C1L7R0"/>
<dbReference type="InterPro" id="IPR046947">
    <property type="entry name" value="LytR-like"/>
</dbReference>
<reference evidence="4 5" key="1">
    <citation type="submission" date="2014-11" db="EMBL/GenBank/DDBJ databases">
        <title>Genome sequence of Flavihumibacter solisilvae 3-3.</title>
        <authorList>
            <person name="Zhou G."/>
            <person name="Li M."/>
            <person name="Wang G."/>
        </authorList>
    </citation>
    <scope>NUCLEOTIDE SEQUENCE [LARGE SCALE GENOMIC DNA]</scope>
    <source>
        <strain evidence="4 5">3-3</strain>
    </source>
</reference>
<dbReference type="PANTHER" id="PTHR37299:SF1">
    <property type="entry name" value="STAGE 0 SPORULATION PROTEIN A HOMOLOG"/>
    <property type="match status" value="1"/>
</dbReference>
<evidence type="ECO:0000259" key="2">
    <source>
        <dbReference type="PROSITE" id="PS50110"/>
    </source>
</evidence>
<feature type="modified residue" description="4-aspartylphosphate" evidence="1">
    <location>
        <position position="58"/>
    </location>
</feature>
<dbReference type="GO" id="GO:0003677">
    <property type="term" value="F:DNA binding"/>
    <property type="evidence" value="ECO:0007669"/>
    <property type="project" value="InterPro"/>
</dbReference>
<evidence type="ECO:0000259" key="3">
    <source>
        <dbReference type="PROSITE" id="PS50930"/>
    </source>
</evidence>
<dbReference type="Pfam" id="PF00072">
    <property type="entry name" value="Response_reg"/>
    <property type="match status" value="1"/>
</dbReference>
<dbReference type="RefSeq" id="WP_039137697.1">
    <property type="nucleotide sequence ID" value="NZ_JSVC01000005.1"/>
</dbReference>
<dbReference type="GO" id="GO:0000156">
    <property type="term" value="F:phosphorelay response regulator activity"/>
    <property type="evidence" value="ECO:0007669"/>
    <property type="project" value="InterPro"/>
</dbReference>
<accession>A0A0C1L7R0</accession>
<organism evidence="4 5">
    <name type="scientific">Flavihumibacter solisilvae</name>
    <dbReference type="NCBI Taxonomy" id="1349421"/>
    <lineage>
        <taxon>Bacteria</taxon>
        <taxon>Pseudomonadati</taxon>
        <taxon>Bacteroidota</taxon>
        <taxon>Chitinophagia</taxon>
        <taxon>Chitinophagales</taxon>
        <taxon>Chitinophagaceae</taxon>
        <taxon>Flavihumibacter</taxon>
    </lineage>
</organism>
<dbReference type="Proteomes" id="UP000031408">
    <property type="component" value="Unassembled WGS sequence"/>
</dbReference>
<dbReference type="SUPFAM" id="SSF52172">
    <property type="entry name" value="CheY-like"/>
    <property type="match status" value="1"/>
</dbReference>
<dbReference type="InterPro" id="IPR011006">
    <property type="entry name" value="CheY-like_superfamily"/>
</dbReference>
<dbReference type="PANTHER" id="PTHR37299">
    <property type="entry name" value="TRANSCRIPTIONAL REGULATOR-RELATED"/>
    <property type="match status" value="1"/>
</dbReference>
<dbReference type="EMBL" id="JSVC01000005">
    <property type="protein sequence ID" value="KIC95601.1"/>
    <property type="molecule type" value="Genomic_DNA"/>
</dbReference>
<dbReference type="STRING" id="1349421.OI18_04915"/>
<dbReference type="PROSITE" id="PS50930">
    <property type="entry name" value="HTH_LYTTR"/>
    <property type="match status" value="1"/>
</dbReference>
<dbReference type="InterPro" id="IPR007492">
    <property type="entry name" value="LytTR_DNA-bd_dom"/>
</dbReference>
<dbReference type="Gene3D" id="3.40.50.2300">
    <property type="match status" value="1"/>
</dbReference>
<dbReference type="SMART" id="SM00850">
    <property type="entry name" value="LytTR"/>
    <property type="match status" value="1"/>
</dbReference>
<dbReference type="Gene3D" id="2.40.50.1020">
    <property type="entry name" value="LytTr DNA-binding domain"/>
    <property type="match status" value="1"/>
</dbReference>
<sequence>MPEKSITCIVVDDEPPALEILRKYIAQVQSLKLEATFTDAIDAFNFLQQHPVELIFLDIKMPELLGTDLVRTLKRAPAVIFTTAYRKYAVEGFDLDAVDYLLKPVSFERFLKAVGKIEPANSDSVAKSSPQFIQLRTERKMVKVQLSDILYIESLKDYIKVVTQNASVVTKVSISAIEANLPKEQFLRIHRSFIVSLDKIESFNHELVWIAKTELPVGRMYRQQVEAALNPR</sequence>
<keyword evidence="1" id="KW-0597">Phosphoprotein</keyword>
<evidence type="ECO:0000313" key="5">
    <source>
        <dbReference type="Proteomes" id="UP000031408"/>
    </source>
</evidence>
<name>A0A0C1L7R0_9BACT</name>
<dbReference type="Pfam" id="PF04397">
    <property type="entry name" value="LytTR"/>
    <property type="match status" value="1"/>
</dbReference>
<proteinExistence type="predicted"/>
<feature type="domain" description="Response regulatory" evidence="2">
    <location>
        <begin position="7"/>
        <end position="118"/>
    </location>
</feature>